<evidence type="ECO:0000313" key="1">
    <source>
        <dbReference type="EMBL" id="KAF4667146.1"/>
    </source>
</evidence>
<name>A0A7J6M6V5_PEROL</name>
<proteinExistence type="predicted"/>
<gene>
    <name evidence="1" type="ORF">FOZ61_008607</name>
</gene>
<sequence>MAPIVRVNDVNIFVSLLQGLSRLAVKISAHQNNSTSRSFKMRWLLLLTSSTPAMSSWSSRFCYWDDIQGGCALLDSRVCQLYTNADVASLDELTRSYFDQSCKVCAEHTGQAACDVDDRCAWRGPWGSCAFSRTSNLVRRALRDPSYRNTFFHIMSQDYHGTCKLLYEEDACNDHPTCRWALNACGVNSAAILAKSVPALAEIGQEGLLCQEAITSDTCGITRRKPALDFEDHRSDAVRKHGGWTVVFIICVSIFT</sequence>
<dbReference type="EMBL" id="JABAHT010000058">
    <property type="protein sequence ID" value="KAF4667146.1"/>
    <property type="molecule type" value="Genomic_DNA"/>
</dbReference>
<dbReference type="AlphaFoldDB" id="A0A7J6M6V5"/>
<dbReference type="Proteomes" id="UP000570595">
    <property type="component" value="Unassembled WGS sequence"/>
</dbReference>
<reference evidence="1 2" key="1">
    <citation type="submission" date="2020-04" db="EMBL/GenBank/DDBJ databases">
        <title>Perkinsus olseni comparative genomics.</title>
        <authorList>
            <person name="Bogema D.R."/>
        </authorList>
    </citation>
    <scope>NUCLEOTIDE SEQUENCE [LARGE SCALE GENOMIC DNA]</scope>
    <source>
        <strain evidence="1">ATCC PRA-179</strain>
    </source>
</reference>
<accession>A0A7J6M6V5</accession>
<protein>
    <submittedName>
        <fullName evidence="1">Uncharacterized protein</fullName>
    </submittedName>
</protein>
<evidence type="ECO:0000313" key="2">
    <source>
        <dbReference type="Proteomes" id="UP000570595"/>
    </source>
</evidence>
<organism evidence="1 2">
    <name type="scientific">Perkinsus olseni</name>
    <name type="common">Perkinsus atlanticus</name>
    <dbReference type="NCBI Taxonomy" id="32597"/>
    <lineage>
        <taxon>Eukaryota</taxon>
        <taxon>Sar</taxon>
        <taxon>Alveolata</taxon>
        <taxon>Perkinsozoa</taxon>
        <taxon>Perkinsea</taxon>
        <taxon>Perkinsida</taxon>
        <taxon>Perkinsidae</taxon>
        <taxon>Perkinsus</taxon>
    </lineage>
</organism>
<comment type="caution">
    <text evidence="1">The sequence shown here is derived from an EMBL/GenBank/DDBJ whole genome shotgun (WGS) entry which is preliminary data.</text>
</comment>